<keyword evidence="1" id="KW-1133">Transmembrane helix</keyword>
<dbReference type="AlphaFoldDB" id="A0AAI9D870"/>
<protein>
    <submittedName>
        <fullName evidence="2">Uncharacterized protein</fullName>
    </submittedName>
</protein>
<evidence type="ECO:0000256" key="1">
    <source>
        <dbReference type="SAM" id="Phobius"/>
    </source>
</evidence>
<comment type="caution">
    <text evidence="2">The sequence shown here is derived from an EMBL/GenBank/DDBJ whole genome shotgun (WGS) entry which is preliminary data.</text>
</comment>
<gene>
    <name evidence="2" type="ORF">RG298_001657</name>
</gene>
<organism evidence="2">
    <name type="scientific">Providencia stuartii</name>
    <dbReference type="NCBI Taxonomy" id="588"/>
    <lineage>
        <taxon>Bacteria</taxon>
        <taxon>Pseudomonadati</taxon>
        <taxon>Pseudomonadota</taxon>
        <taxon>Gammaproteobacteria</taxon>
        <taxon>Enterobacterales</taxon>
        <taxon>Morganellaceae</taxon>
        <taxon>Providencia</taxon>
    </lineage>
</organism>
<keyword evidence="1" id="KW-0812">Transmembrane</keyword>
<proteinExistence type="predicted"/>
<name>A0AAI9D870_PROST</name>
<accession>A0AAI9D870</accession>
<evidence type="ECO:0000313" key="2">
    <source>
        <dbReference type="EMBL" id="EMJ5133947.1"/>
    </source>
</evidence>
<keyword evidence="1" id="KW-0472">Membrane</keyword>
<dbReference type="EMBL" id="ABMABF030000005">
    <property type="protein sequence ID" value="EMJ5133947.1"/>
    <property type="molecule type" value="Genomic_DNA"/>
</dbReference>
<feature type="transmembrane region" description="Helical" evidence="1">
    <location>
        <begin position="20"/>
        <end position="37"/>
    </location>
</feature>
<reference evidence="2" key="1">
    <citation type="submission" date="2024-02" db="EMBL/GenBank/DDBJ databases">
        <authorList>
            <consortium name="Clinical and Environmental Microbiology Branch: Whole genome sequencing antimicrobial resistance pathogens in the healthcare setting"/>
        </authorList>
    </citation>
    <scope>NUCLEOTIDE SEQUENCE</scope>
    <source>
        <strain evidence="2">2021GO-0154</strain>
    </source>
</reference>
<sequence length="131" mass="15099">MAVSSLSVIKLPIKDLGKFFLRVIFFPLIAILMFWKVHMASKKEILEDLARFRAHGDVLYKDLYEVSTTALRLMSNFENRLKQSDSEEDKRLLAEMHQFVDMVITATIHSNEYADSLLKDYGQALKKIGNS</sequence>